<reference evidence="1 2" key="1">
    <citation type="submission" date="2018-06" db="EMBL/GenBank/DDBJ databases">
        <authorList>
            <consortium name="Pathogen Informatics"/>
            <person name="Doyle S."/>
        </authorList>
    </citation>
    <scope>NUCLEOTIDE SEQUENCE [LARGE SCALE GENOMIC DNA]</scope>
    <source>
        <strain evidence="1 2">NCTC12123</strain>
    </source>
</reference>
<sequence length="83" mass="9332">MRHEQLNWTATLVGLLQMKHYDEAIRYIQVQSEGAQRVLDFVSAHFASPALCGLLLGKYVSAREKGIELLFDPACQLTACLPR</sequence>
<organism evidence="1 2">
    <name type="scientific">Enterobacter asburiae</name>
    <dbReference type="NCBI Taxonomy" id="61645"/>
    <lineage>
        <taxon>Bacteria</taxon>
        <taxon>Pseudomonadati</taxon>
        <taxon>Pseudomonadota</taxon>
        <taxon>Gammaproteobacteria</taxon>
        <taxon>Enterobacterales</taxon>
        <taxon>Enterobacteriaceae</taxon>
        <taxon>Enterobacter</taxon>
        <taxon>Enterobacter cloacae complex</taxon>
    </lineage>
</organism>
<dbReference type="AlphaFoldDB" id="A0A376EZ16"/>
<proteinExistence type="predicted"/>
<accession>A0A376EZ16</accession>
<keyword evidence="1" id="KW-0418">Kinase</keyword>
<protein>
    <submittedName>
        <fullName evidence="1">Sensor histidine kinase CitA</fullName>
        <ecNumber evidence="1">2.7.13.3</ecNumber>
    </submittedName>
</protein>
<keyword evidence="1" id="KW-0808">Transferase</keyword>
<evidence type="ECO:0000313" key="1">
    <source>
        <dbReference type="EMBL" id="STD15730.1"/>
    </source>
</evidence>
<dbReference type="GO" id="GO:0004673">
    <property type="term" value="F:protein histidine kinase activity"/>
    <property type="evidence" value="ECO:0007669"/>
    <property type="project" value="UniProtKB-EC"/>
</dbReference>
<dbReference type="Proteomes" id="UP000255163">
    <property type="component" value="Unassembled WGS sequence"/>
</dbReference>
<evidence type="ECO:0000313" key="2">
    <source>
        <dbReference type="Proteomes" id="UP000255163"/>
    </source>
</evidence>
<name>A0A376EZ16_ENTAS</name>
<dbReference type="EC" id="2.7.13.3" evidence="1"/>
<dbReference type="EMBL" id="UFYI01000004">
    <property type="protein sequence ID" value="STD15730.1"/>
    <property type="molecule type" value="Genomic_DNA"/>
</dbReference>
<gene>
    <name evidence="1" type="primary">citA_1</name>
    <name evidence="1" type="ORF">NCTC12123_00064</name>
</gene>